<dbReference type="HOGENOM" id="CLU_000211_2_0_1"/>
<dbReference type="PANTHER" id="PTHR13367:SF33">
    <property type="entry name" value="P-LOOP CONTAINING NUCLEOSIDE TRIPHOSPHATE HYDROLASE PROTEIN"/>
    <property type="match status" value="1"/>
</dbReference>
<comment type="caution">
    <text evidence="10">The sequence shown here is derived from an EMBL/GenBank/DDBJ whole genome shotgun (WGS) entry which is preliminary data.</text>
</comment>
<evidence type="ECO:0000313" key="11">
    <source>
        <dbReference type="Proteomes" id="UP000015441"/>
    </source>
</evidence>
<proteinExistence type="predicted"/>
<keyword evidence="3" id="KW-0645">Protease</keyword>
<evidence type="ECO:0000256" key="3">
    <source>
        <dbReference type="ARBA" id="ARBA00022670"/>
    </source>
</evidence>
<dbReference type="InterPro" id="IPR051346">
    <property type="entry name" value="OTU_Deubiquitinase"/>
</dbReference>
<dbReference type="EMBL" id="CAUH01005738">
    <property type="protein sequence ID" value="CCU82053.1"/>
    <property type="molecule type" value="Genomic_DNA"/>
</dbReference>
<dbReference type="PANTHER" id="PTHR13367">
    <property type="entry name" value="UBIQUITIN THIOESTERASE"/>
    <property type="match status" value="1"/>
</dbReference>
<feature type="domain" description="DUF3638" evidence="8">
    <location>
        <begin position="401"/>
        <end position="624"/>
    </location>
</feature>
<feature type="domain" description="DUF3645" evidence="9">
    <location>
        <begin position="741"/>
        <end position="773"/>
    </location>
</feature>
<evidence type="ECO:0000256" key="2">
    <source>
        <dbReference type="ARBA" id="ARBA00012759"/>
    </source>
</evidence>
<dbReference type="Proteomes" id="UP000015441">
    <property type="component" value="Unassembled WGS sequence"/>
</dbReference>
<keyword evidence="5" id="KW-0378">Hydrolase</keyword>
<organism evidence="10 11">
    <name type="scientific">Blumeria graminis f. sp. hordei (strain DH14)</name>
    <name type="common">Barley powdery mildew</name>
    <name type="synonym">Oidium monilioides f. sp. hordei</name>
    <dbReference type="NCBI Taxonomy" id="546991"/>
    <lineage>
        <taxon>Eukaryota</taxon>
        <taxon>Fungi</taxon>
        <taxon>Dikarya</taxon>
        <taxon>Ascomycota</taxon>
        <taxon>Pezizomycotina</taxon>
        <taxon>Leotiomycetes</taxon>
        <taxon>Erysiphales</taxon>
        <taxon>Erysiphaceae</taxon>
        <taxon>Blumeria</taxon>
        <taxon>Blumeria hordei</taxon>
    </lineage>
</organism>
<dbReference type="InterPro" id="IPR027417">
    <property type="entry name" value="P-loop_NTPase"/>
</dbReference>
<keyword evidence="4" id="KW-0833">Ubl conjugation pathway</keyword>
<gene>
    <name evidence="10" type="ORF">BGHDH14_bgh02786</name>
</gene>
<feature type="region of interest" description="Disordered" evidence="7">
    <location>
        <begin position="1535"/>
        <end position="1564"/>
    </location>
</feature>
<dbReference type="eggNOG" id="ENOG502QUFK">
    <property type="taxonomic scope" value="Eukaryota"/>
</dbReference>
<evidence type="ECO:0000256" key="7">
    <source>
        <dbReference type="SAM" id="MobiDB-lite"/>
    </source>
</evidence>
<feature type="compositionally biased region" description="Acidic residues" evidence="7">
    <location>
        <begin position="1544"/>
        <end position="1564"/>
    </location>
</feature>
<dbReference type="Pfam" id="PF12340">
    <property type="entry name" value="DUF3638"/>
    <property type="match status" value="1"/>
</dbReference>
<name>N1JFQ3_BLUG1</name>
<keyword evidence="6" id="KW-0788">Thiol protease</keyword>
<evidence type="ECO:0000256" key="5">
    <source>
        <dbReference type="ARBA" id="ARBA00022801"/>
    </source>
</evidence>
<dbReference type="STRING" id="546991.N1JFQ3"/>
<dbReference type="InterPro" id="IPR022105">
    <property type="entry name" value="DUF3645"/>
</dbReference>
<dbReference type="InterPro" id="IPR022099">
    <property type="entry name" value="DUF3638"/>
</dbReference>
<dbReference type="GO" id="GO:0006508">
    <property type="term" value="P:proteolysis"/>
    <property type="evidence" value="ECO:0007669"/>
    <property type="project" value="UniProtKB-KW"/>
</dbReference>
<dbReference type="GO" id="GO:0004843">
    <property type="term" value="F:cysteine-type deubiquitinase activity"/>
    <property type="evidence" value="ECO:0007669"/>
    <property type="project" value="UniProtKB-EC"/>
</dbReference>
<dbReference type="InParanoid" id="N1JFQ3"/>
<comment type="catalytic activity">
    <reaction evidence="1">
        <text>Thiol-dependent hydrolysis of ester, thioester, amide, peptide and isopeptide bonds formed by the C-terminal Gly of ubiquitin (a 76-residue protein attached to proteins as an intracellular targeting signal).</text>
        <dbReference type="EC" id="3.4.19.12"/>
    </reaction>
</comment>
<evidence type="ECO:0000256" key="6">
    <source>
        <dbReference type="ARBA" id="ARBA00022807"/>
    </source>
</evidence>
<evidence type="ECO:0000313" key="10">
    <source>
        <dbReference type="EMBL" id="CCU82053.1"/>
    </source>
</evidence>
<accession>N1JFQ3</accession>
<dbReference type="SUPFAM" id="SSF52540">
    <property type="entry name" value="P-loop containing nucleoside triphosphate hydrolases"/>
    <property type="match status" value="1"/>
</dbReference>
<keyword evidence="11" id="KW-1185">Reference proteome</keyword>
<sequence>MSDNWGPLIHAVRKIDQNNKFKLTFLLGVILFGERVDTDAINFLVAYAVSDKLKNLEPPIWSFYENFGKDDKLTLTKILKLIRSNDDFFDEIVSEKESQKFAKFLLKQWPCEEPVADNFDDADNFDVDELLNRIRPEWRRVYKNYDLSIYVSKVQIFIDEFNYPLKCFPDNCSEINQLGNKLLLEDTVRIKLPSISDLVMENISDMNSDGSYSEDLVMRYFFETYLQNLTYSGQSETLLKSKSTPEINELNKIISNKLLFRSDVENAYANNLLESLHALEEQGRKFQGNPEPNLDQINLLIDEARDTVNCRARNLDYLCYLVNPLRTEWLKSAGLWPCIQPASILETIRSISKFEFGENFKELIVEYAMSITRLQKLYRIRRAFLKRKTQALQEELENLGHTNWEPSQNPDWLLLEIDSNILIRPGQVDVANATIYPESAKNSVLQMNMGQGKTSCIMPMAAATLADGNNLMRVIVTHALLIQTTQLLQTRLGGLVGREIRHVPFSRKLSSISGISKKFREQLQYIQTSAGILIAQPDHILSFKLSGDQAILDGKFLEAGEMIEVQNFVAKNCRDVIDECDEILSVRNQLIYPSGTHKPIDGNPNRWEIIENLLEQVSFHLKTIETQNPGSVSITNKGSGNFPLFFFVNEESEEQLLSRLVEDVCSGYSQIITRFEPDHRNTIRDFISKSSIPDSTVKKVECLSETDPTFRKALYLLRGLLAYQVLIASLKKRWNVQYGLHPNREPLAVPYHAKGCPSENSEWGHQDVVIILTCLSFYYEGIKTDHLKEIFRHIRETGDPIQVYNQLTQDSNLPASLRNWGAITAEDEILLEEVWRFVHLDINIIKFYLNNCVFPRFLKQFEYRIQASSWDIPSMAWNHSEVVGIDSCPLTTGFSGTNDWKDLLPMTISQKDLPVLTCTNAEVLTYLLTNRNRTYHYAADSAGNRLTEFDLLKKVSDQNIKILLDAGAQIMELNNEDLVRSWLSIDEFALAAFYFDNNNRPRIMYRGGRKVPFEASPFVDNLGRCLVYLDQLHTRGTDLKFPPHARAALTLGPNQTKDHTVQAAMRMRQLGSTQSIEFFAPPEVHRSILNLQKIALGYKKITSFDVICWLLKQTCIGIENLLPCYSVQGFEFCQRTQAVQTYPKFFDPNSSDLKNYLRVIRHIEDYQLENLYGTKRTPKNFSSINKIPKIASFSQRLQEIDRIRQDSSGGHINSALQEVEQERQVANEVVNVRQVQIPTFYQPLKFLCLDKDLLYFVSNGIIKPDARGYELAFEYLAKTSIGRKYVFDQSATSQKLYISVEFGKTVQLVSHNRADHLYRPVHWILWSPHNKVAMVIIPEELELIMPLLRDGRSVVHLLSYAAPLTKEMLSFNDMNNLVVPPLPTTWEAPIWLRIELGILSGRLYFDSFEYTDILDYLGVQEQDGRIIEIHEDFPDLLALKSLPQAERRSHFTSEPLQFLQEWLSLRYNGQDFSHTPMGHICKGKALPVDFPYTSRLSNEDVNEAEPFIHTNVLNKRAEEEEEFFDESDFELLEYDNKENPANNYEEDLLNFSPSEDEDIDRISI</sequence>
<protein>
    <recommendedName>
        <fullName evidence="2">ubiquitinyl hydrolase 1</fullName>
        <ecNumber evidence="2">3.4.19.12</ecNumber>
    </recommendedName>
</protein>
<evidence type="ECO:0000259" key="9">
    <source>
        <dbReference type="Pfam" id="PF12359"/>
    </source>
</evidence>
<evidence type="ECO:0000256" key="1">
    <source>
        <dbReference type="ARBA" id="ARBA00000707"/>
    </source>
</evidence>
<evidence type="ECO:0000256" key="4">
    <source>
        <dbReference type="ARBA" id="ARBA00022786"/>
    </source>
</evidence>
<evidence type="ECO:0000259" key="8">
    <source>
        <dbReference type="Pfam" id="PF12340"/>
    </source>
</evidence>
<reference evidence="10 11" key="1">
    <citation type="journal article" date="2010" name="Science">
        <title>Genome expansion and gene loss in powdery mildew fungi reveal tradeoffs in extreme parasitism.</title>
        <authorList>
            <person name="Spanu P.D."/>
            <person name="Abbott J.C."/>
            <person name="Amselem J."/>
            <person name="Burgis T.A."/>
            <person name="Soanes D.M."/>
            <person name="Stueber K."/>
            <person name="Ver Loren van Themaat E."/>
            <person name="Brown J.K.M."/>
            <person name="Butcher S.A."/>
            <person name="Gurr S.J."/>
            <person name="Lebrun M.-H."/>
            <person name="Ridout C.J."/>
            <person name="Schulze-Lefert P."/>
            <person name="Talbot N.J."/>
            <person name="Ahmadinejad N."/>
            <person name="Ametz C."/>
            <person name="Barton G.R."/>
            <person name="Benjdia M."/>
            <person name="Bidzinski P."/>
            <person name="Bindschedler L.V."/>
            <person name="Both M."/>
            <person name="Brewer M.T."/>
            <person name="Cadle-Davidson L."/>
            <person name="Cadle-Davidson M.M."/>
            <person name="Collemare J."/>
            <person name="Cramer R."/>
            <person name="Frenkel O."/>
            <person name="Godfrey D."/>
            <person name="Harriman J."/>
            <person name="Hoede C."/>
            <person name="King B.C."/>
            <person name="Klages S."/>
            <person name="Kleemann J."/>
            <person name="Knoll D."/>
            <person name="Koti P.S."/>
            <person name="Kreplak J."/>
            <person name="Lopez-Ruiz F.J."/>
            <person name="Lu X."/>
            <person name="Maekawa T."/>
            <person name="Mahanil S."/>
            <person name="Micali C."/>
            <person name="Milgroom M.G."/>
            <person name="Montana G."/>
            <person name="Noir S."/>
            <person name="O'Connell R.J."/>
            <person name="Oberhaensli S."/>
            <person name="Parlange F."/>
            <person name="Pedersen C."/>
            <person name="Quesneville H."/>
            <person name="Reinhardt R."/>
            <person name="Rott M."/>
            <person name="Sacristan S."/>
            <person name="Schmidt S.M."/>
            <person name="Schoen M."/>
            <person name="Skamnioti P."/>
            <person name="Sommer H."/>
            <person name="Stephens A."/>
            <person name="Takahara H."/>
            <person name="Thordal-Christensen H."/>
            <person name="Vigouroux M."/>
            <person name="Wessling R."/>
            <person name="Wicker T."/>
            <person name="Panstruga R."/>
        </authorList>
    </citation>
    <scope>NUCLEOTIDE SEQUENCE [LARGE SCALE GENOMIC DNA]</scope>
    <source>
        <strain evidence="10">DH14</strain>
    </source>
</reference>
<dbReference type="EC" id="3.4.19.12" evidence="2"/>
<dbReference type="OrthoDB" id="3182339at2759"/>
<dbReference type="Pfam" id="PF12359">
    <property type="entry name" value="DUF3645"/>
    <property type="match status" value="1"/>
</dbReference>